<name>A0A1G5S5P3_9FIRM</name>
<evidence type="ECO:0000313" key="3">
    <source>
        <dbReference type="Proteomes" id="UP000199208"/>
    </source>
</evidence>
<feature type="domain" description="DUF3870" evidence="1">
    <location>
        <begin position="13"/>
        <end position="103"/>
    </location>
</feature>
<organism evidence="2 3">
    <name type="scientific">Acidaminobacter hydrogenoformans DSM 2784</name>
    <dbReference type="NCBI Taxonomy" id="1120920"/>
    <lineage>
        <taxon>Bacteria</taxon>
        <taxon>Bacillati</taxon>
        <taxon>Bacillota</taxon>
        <taxon>Clostridia</taxon>
        <taxon>Peptostreptococcales</taxon>
        <taxon>Acidaminobacteraceae</taxon>
        <taxon>Acidaminobacter</taxon>
    </lineage>
</organism>
<reference evidence="2 3" key="1">
    <citation type="submission" date="2016-10" db="EMBL/GenBank/DDBJ databases">
        <authorList>
            <person name="de Groot N.N."/>
        </authorList>
    </citation>
    <scope>NUCLEOTIDE SEQUENCE [LARGE SCALE GENOMIC DNA]</scope>
    <source>
        <strain evidence="2 3">DSM 2784</strain>
    </source>
</reference>
<proteinExistence type="predicted"/>
<dbReference type="STRING" id="1120920.SAMN03080599_02497"/>
<gene>
    <name evidence="2" type="ORF">SAMN03080599_02497</name>
</gene>
<sequence>MTVYDRNTVYFSAYAKLPCEMPSAHLNQNLDIGLIINYETGIVVGMSCTLITSDTKDFLKSIIVGYPIKELGIEPLIEEIKFRFLGASQKAVCVVLKATYEKYLAWMEAQFAKD</sequence>
<protein>
    <recommendedName>
        <fullName evidence="1">DUF3870 domain-containing protein</fullName>
    </recommendedName>
</protein>
<dbReference type="InterPro" id="IPR024617">
    <property type="entry name" value="DUF3870"/>
</dbReference>
<dbReference type="AlphaFoldDB" id="A0A1G5S5P3"/>
<dbReference type="RefSeq" id="WP_092592004.1">
    <property type="nucleotide sequence ID" value="NZ_FMWL01000015.1"/>
</dbReference>
<evidence type="ECO:0000313" key="2">
    <source>
        <dbReference type="EMBL" id="SCZ80879.1"/>
    </source>
</evidence>
<dbReference type="EMBL" id="FMWL01000015">
    <property type="protein sequence ID" value="SCZ80879.1"/>
    <property type="molecule type" value="Genomic_DNA"/>
</dbReference>
<dbReference type="Proteomes" id="UP000199208">
    <property type="component" value="Unassembled WGS sequence"/>
</dbReference>
<evidence type="ECO:0000259" key="1">
    <source>
        <dbReference type="Pfam" id="PF12986"/>
    </source>
</evidence>
<dbReference type="Pfam" id="PF12986">
    <property type="entry name" value="DUF3870"/>
    <property type="match status" value="1"/>
</dbReference>
<dbReference type="OrthoDB" id="88363at2"/>
<accession>A0A1G5S5P3</accession>
<keyword evidence="3" id="KW-1185">Reference proteome</keyword>